<dbReference type="GO" id="GO:0004222">
    <property type="term" value="F:metalloendopeptidase activity"/>
    <property type="evidence" value="ECO:0007669"/>
    <property type="project" value="InterPro"/>
</dbReference>
<comment type="subcellular location">
    <subcellularLocation>
        <location evidence="2">Cell membrane</location>
        <topology evidence="2">Single-pass type II membrane protein</topology>
    </subcellularLocation>
</comment>
<evidence type="ECO:0000313" key="12">
    <source>
        <dbReference type="Proteomes" id="UP000504631"/>
    </source>
</evidence>
<sequence>MNERKDEVNSIYTIASNQNLVPIRSRHAYLKKRRYVSYLTMIILFLLMALAVIVALVFIILYATYRPVELCETENCVRIAASLKESMDTSVDPCDDFYKYVCGKWPDEHPIPDKSLTNSWFDERRERMYRKIRELLRDNTTNSDVPWAVSQAKILYNSCMDVHAKNEVGLAPLFELLEELNLPSIPAGLTKKTSGYIEQIARVKKVLGKDVFFGFDIIPDPRNTSNNVMLFDTPIMTNPLPNDKELEKRLHTIRSRFRKLDDEEDMLMTNKLMKAEMMYMSDVIKQIVNNGTLDTCSLKNESSFPYKEELEDVVDTLYDLTSTFYYISRMESNQSIWENEPTDDDYMLVDDLQKLTDEYVSEVNSTLTPKPLWRPFIELVFKDIDTLDLNKTDKILVGDLEYMKEIALMLALTEEEELESYIWWVIVDIVVPHSSDNLRKIWLDYTRAVTSVEIAESKSLLCASAVNELMGMAVSWLFVDPSFHENKGKKVFEMLEDIKQAFASMVSRTDWMDRQTKMATIEKNRKMESQIGFPDWLFDEKVLNEYYEGIDLAETEYLNNIIQIVRLMSLSELECIHDINYNNMSYWATDPTDVNAFHTYQFNHITIPAGILQFPFYELGLESLNYGAIGTVLGHELTHGFDNSGRHYDSNGNVRQWWTNETIIKYTEKTDCFIHHYNSYYEAEVEDYIDGERTLGENIADNGGLREAVVAYGRWKARHGQEPFLPGFTHLTHEQLVFLGFAHVWCESYTPKSLKWILQDSHCPGHVRLLGVLRNSKEFSEAWKCPVGSNMNPSEKCRLW</sequence>
<keyword evidence="5" id="KW-0479">Metal-binding</keyword>
<reference evidence="13" key="1">
    <citation type="submission" date="2025-08" db="UniProtKB">
        <authorList>
            <consortium name="RefSeq"/>
        </authorList>
    </citation>
    <scope>IDENTIFICATION</scope>
    <source>
        <tissue evidence="13">Muscle</tissue>
    </source>
</reference>
<dbReference type="InterPro" id="IPR008753">
    <property type="entry name" value="Peptidase_M13_N"/>
</dbReference>
<keyword evidence="9" id="KW-1133">Transmembrane helix</keyword>
<evidence type="ECO:0000259" key="10">
    <source>
        <dbReference type="Pfam" id="PF01431"/>
    </source>
</evidence>
<keyword evidence="8" id="KW-0482">Metalloprotease</keyword>
<evidence type="ECO:0000256" key="5">
    <source>
        <dbReference type="ARBA" id="ARBA00022723"/>
    </source>
</evidence>
<feature type="transmembrane region" description="Helical" evidence="9">
    <location>
        <begin position="35"/>
        <end position="65"/>
    </location>
</feature>
<dbReference type="GO" id="GO:0005886">
    <property type="term" value="C:plasma membrane"/>
    <property type="evidence" value="ECO:0007669"/>
    <property type="project" value="UniProtKB-SubCell"/>
</dbReference>
<dbReference type="InterPro" id="IPR000718">
    <property type="entry name" value="Peptidase_M13"/>
</dbReference>
<dbReference type="InterPro" id="IPR018497">
    <property type="entry name" value="Peptidase_M13_C"/>
</dbReference>
<organism evidence="12 13">
    <name type="scientific">Bombus vosnesenskii</name>
    <dbReference type="NCBI Taxonomy" id="207650"/>
    <lineage>
        <taxon>Eukaryota</taxon>
        <taxon>Metazoa</taxon>
        <taxon>Ecdysozoa</taxon>
        <taxon>Arthropoda</taxon>
        <taxon>Hexapoda</taxon>
        <taxon>Insecta</taxon>
        <taxon>Pterygota</taxon>
        <taxon>Neoptera</taxon>
        <taxon>Endopterygota</taxon>
        <taxon>Hymenoptera</taxon>
        <taxon>Apocrita</taxon>
        <taxon>Aculeata</taxon>
        <taxon>Apoidea</taxon>
        <taxon>Anthophila</taxon>
        <taxon>Apidae</taxon>
        <taxon>Bombus</taxon>
        <taxon>Pyrobombus</taxon>
    </lineage>
</organism>
<evidence type="ECO:0000256" key="6">
    <source>
        <dbReference type="ARBA" id="ARBA00022801"/>
    </source>
</evidence>
<dbReference type="KEGG" id="bvk:117230144"/>
<comment type="cofactor">
    <cofactor evidence="1">
        <name>Zn(2+)</name>
        <dbReference type="ChEBI" id="CHEBI:29105"/>
    </cofactor>
</comment>
<feature type="domain" description="Peptidase M13 N-terminal" evidence="11">
    <location>
        <begin position="93"/>
        <end position="534"/>
    </location>
</feature>
<evidence type="ECO:0000256" key="3">
    <source>
        <dbReference type="ARBA" id="ARBA00007357"/>
    </source>
</evidence>
<keyword evidence="6" id="KW-0378">Hydrolase</keyword>
<dbReference type="CDD" id="cd08662">
    <property type="entry name" value="M13"/>
    <property type="match status" value="1"/>
</dbReference>
<evidence type="ECO:0000313" key="13">
    <source>
        <dbReference type="RefSeq" id="XP_033343158.1"/>
    </source>
</evidence>
<dbReference type="Proteomes" id="UP000504631">
    <property type="component" value="Unplaced"/>
</dbReference>
<dbReference type="GO" id="GO:0016485">
    <property type="term" value="P:protein processing"/>
    <property type="evidence" value="ECO:0007669"/>
    <property type="project" value="TreeGrafter"/>
</dbReference>
<proteinExistence type="inferred from homology"/>
<evidence type="ECO:0000256" key="4">
    <source>
        <dbReference type="ARBA" id="ARBA00022670"/>
    </source>
</evidence>
<evidence type="ECO:0000259" key="11">
    <source>
        <dbReference type="Pfam" id="PF05649"/>
    </source>
</evidence>
<evidence type="ECO:0000256" key="8">
    <source>
        <dbReference type="ARBA" id="ARBA00023049"/>
    </source>
</evidence>
<accession>A0A6J3JQU8</accession>
<keyword evidence="9" id="KW-0812">Transmembrane</keyword>
<feature type="domain" description="Peptidase M13 C-terminal" evidence="10">
    <location>
        <begin position="595"/>
        <end position="799"/>
    </location>
</feature>
<dbReference type="SUPFAM" id="SSF55486">
    <property type="entry name" value="Metalloproteases ('zincins'), catalytic domain"/>
    <property type="match status" value="1"/>
</dbReference>
<gene>
    <name evidence="13" type="primary">LOC117230144</name>
</gene>
<keyword evidence="4" id="KW-0645">Protease</keyword>
<dbReference type="Pfam" id="PF01431">
    <property type="entry name" value="Peptidase_M13"/>
    <property type="match status" value="1"/>
</dbReference>
<dbReference type="InterPro" id="IPR042089">
    <property type="entry name" value="Peptidase_M13_dom_2"/>
</dbReference>
<dbReference type="PRINTS" id="PR00786">
    <property type="entry name" value="NEPRILYSIN"/>
</dbReference>
<dbReference type="GeneID" id="117230144"/>
<dbReference type="PANTHER" id="PTHR11733:SF133">
    <property type="entry name" value="PHOSPHATE-REGULATING NEUTRAL ENDOPEPTIDASE PHEX"/>
    <property type="match status" value="1"/>
</dbReference>
<keyword evidence="9" id="KW-0472">Membrane</keyword>
<dbReference type="PANTHER" id="PTHR11733">
    <property type="entry name" value="ZINC METALLOPROTEASE FAMILY M13 NEPRILYSIN-RELATED"/>
    <property type="match status" value="1"/>
</dbReference>
<dbReference type="CTD" id="43255"/>
<dbReference type="AlphaFoldDB" id="A0A6J3JQU8"/>
<keyword evidence="7" id="KW-0862">Zinc</keyword>
<evidence type="ECO:0000256" key="7">
    <source>
        <dbReference type="ARBA" id="ARBA00022833"/>
    </source>
</evidence>
<name>A0A6J3JQU8_9HYME</name>
<dbReference type="InterPro" id="IPR024079">
    <property type="entry name" value="MetalloPept_cat_dom_sf"/>
</dbReference>
<dbReference type="RefSeq" id="XP_033343158.1">
    <property type="nucleotide sequence ID" value="XM_033487267.1"/>
</dbReference>
<comment type="similarity">
    <text evidence="3">Belongs to the peptidase M13 family.</text>
</comment>
<keyword evidence="12" id="KW-1185">Reference proteome</keyword>
<protein>
    <submittedName>
        <fullName evidence="13">Neprilysin-4 isoform X1</fullName>
    </submittedName>
</protein>
<dbReference type="Gene3D" id="1.10.1380.10">
    <property type="entry name" value="Neutral endopeptidase , domain2"/>
    <property type="match status" value="1"/>
</dbReference>
<dbReference type="Pfam" id="PF05649">
    <property type="entry name" value="Peptidase_M13_N"/>
    <property type="match status" value="1"/>
</dbReference>
<evidence type="ECO:0000256" key="2">
    <source>
        <dbReference type="ARBA" id="ARBA00004401"/>
    </source>
</evidence>
<dbReference type="Gene3D" id="3.40.390.10">
    <property type="entry name" value="Collagenase (Catalytic Domain)"/>
    <property type="match status" value="1"/>
</dbReference>
<evidence type="ECO:0000256" key="9">
    <source>
        <dbReference type="SAM" id="Phobius"/>
    </source>
</evidence>
<evidence type="ECO:0000256" key="1">
    <source>
        <dbReference type="ARBA" id="ARBA00001947"/>
    </source>
</evidence>
<dbReference type="PROSITE" id="PS51885">
    <property type="entry name" value="NEPRILYSIN"/>
    <property type="match status" value="1"/>
</dbReference>
<dbReference type="GO" id="GO:0046872">
    <property type="term" value="F:metal ion binding"/>
    <property type="evidence" value="ECO:0007669"/>
    <property type="project" value="UniProtKB-KW"/>
</dbReference>